<dbReference type="FunFam" id="3.30.70.330:FF:000132">
    <property type="entry name" value="Small nuclear ribonucleoprotein U11/U12 subunit 35"/>
    <property type="match status" value="1"/>
</dbReference>
<evidence type="ECO:0000256" key="4">
    <source>
        <dbReference type="ARBA" id="ARBA00023242"/>
    </source>
</evidence>
<gene>
    <name evidence="9" type="ORF">NMOB1V02_LOCUS1530</name>
</gene>
<dbReference type="PROSITE" id="PS50102">
    <property type="entry name" value="RRM"/>
    <property type="match status" value="1"/>
</dbReference>
<dbReference type="InterPro" id="IPR000504">
    <property type="entry name" value="RRM_dom"/>
</dbReference>
<feature type="region of interest" description="Disordered" evidence="7">
    <location>
        <begin position="39"/>
        <end position="61"/>
    </location>
</feature>
<dbReference type="InterPro" id="IPR035979">
    <property type="entry name" value="RBD_domain_sf"/>
</dbReference>
<dbReference type="GO" id="GO:0003729">
    <property type="term" value="F:mRNA binding"/>
    <property type="evidence" value="ECO:0007669"/>
    <property type="project" value="TreeGrafter"/>
</dbReference>
<dbReference type="GO" id="GO:0000398">
    <property type="term" value="P:mRNA splicing, via spliceosome"/>
    <property type="evidence" value="ECO:0007669"/>
    <property type="project" value="TreeGrafter"/>
</dbReference>
<keyword evidence="4" id="KW-0539">Nucleus</keyword>
<dbReference type="SMART" id="SM00360">
    <property type="entry name" value="RRM"/>
    <property type="match status" value="1"/>
</dbReference>
<dbReference type="PANTHER" id="PTHR13952:SF6">
    <property type="entry name" value="U11_U12 SMALL NUCLEAR RIBONUCLEOPROTEIN 35 KDA PROTEIN"/>
    <property type="match status" value="1"/>
</dbReference>
<evidence type="ECO:0000259" key="8">
    <source>
        <dbReference type="PROSITE" id="PS50102"/>
    </source>
</evidence>
<dbReference type="EMBL" id="CAJPEX010000155">
    <property type="protein sequence ID" value="CAG0913808.1"/>
    <property type="molecule type" value="Genomic_DNA"/>
</dbReference>
<evidence type="ECO:0000313" key="10">
    <source>
        <dbReference type="Proteomes" id="UP000678499"/>
    </source>
</evidence>
<feature type="domain" description="RRM" evidence="8">
    <location>
        <begin position="70"/>
        <end position="148"/>
    </location>
</feature>
<sequence>MMPRYLNPYDPLKAGSIDCTDDVPHDKAVERAIQNARKYKPVKYRSSKRSSNSRLDKSTNVEKISKDPSCTVMVARLNPNTTENKLQHELSRYGKVCTCRVVRDLVTGMSKMYAMVEFETRADAKECYKRAHESIIDDRRVIVDWEFGRTLKGWVPRRLGEYVVELVIWKQSVVTHALDTGGGFGGKRESGQLRFGCRVRPHRRPID</sequence>
<dbReference type="Proteomes" id="UP000678499">
    <property type="component" value="Unassembled WGS sequence"/>
</dbReference>
<evidence type="ECO:0000256" key="3">
    <source>
        <dbReference type="ARBA" id="ARBA00022884"/>
    </source>
</evidence>
<evidence type="ECO:0000256" key="1">
    <source>
        <dbReference type="ARBA" id="ARBA00004123"/>
    </source>
</evidence>
<dbReference type="Pfam" id="PF00076">
    <property type="entry name" value="RRM_1"/>
    <property type="match status" value="1"/>
</dbReference>
<evidence type="ECO:0000313" key="9">
    <source>
        <dbReference type="EMBL" id="CAD7273656.1"/>
    </source>
</evidence>
<protein>
    <recommendedName>
        <fullName evidence="2">U11/U12 small nuclear ribonucleoprotein 35 kDa protein</fullName>
    </recommendedName>
    <alternativeName>
        <fullName evidence="5">U1 snRNP-binding protein homolog</fullName>
    </alternativeName>
</protein>
<evidence type="ECO:0000256" key="5">
    <source>
        <dbReference type="ARBA" id="ARBA00031739"/>
    </source>
</evidence>
<dbReference type="EMBL" id="OA882192">
    <property type="protein sequence ID" value="CAD7273656.1"/>
    <property type="molecule type" value="Genomic_DNA"/>
</dbReference>
<proteinExistence type="predicted"/>
<keyword evidence="10" id="KW-1185">Reference proteome</keyword>
<reference evidence="9" key="1">
    <citation type="submission" date="2020-11" db="EMBL/GenBank/DDBJ databases">
        <authorList>
            <person name="Tran Van P."/>
        </authorList>
    </citation>
    <scope>NUCLEOTIDE SEQUENCE</scope>
</reference>
<dbReference type="Gene3D" id="3.30.70.330">
    <property type="match status" value="1"/>
</dbReference>
<dbReference type="GO" id="GO:0071011">
    <property type="term" value="C:precatalytic spliceosome"/>
    <property type="evidence" value="ECO:0007669"/>
    <property type="project" value="TreeGrafter"/>
</dbReference>
<dbReference type="InterPro" id="IPR051183">
    <property type="entry name" value="U1_U11-U12_snRNP_70-35kDa"/>
</dbReference>
<keyword evidence="3 6" id="KW-0694">RNA-binding</keyword>
<dbReference type="GO" id="GO:0017069">
    <property type="term" value="F:snRNA binding"/>
    <property type="evidence" value="ECO:0007669"/>
    <property type="project" value="TreeGrafter"/>
</dbReference>
<dbReference type="InterPro" id="IPR012677">
    <property type="entry name" value="Nucleotide-bd_a/b_plait_sf"/>
</dbReference>
<dbReference type="SUPFAM" id="SSF54928">
    <property type="entry name" value="RNA-binding domain, RBD"/>
    <property type="match status" value="1"/>
</dbReference>
<comment type="subcellular location">
    <subcellularLocation>
        <location evidence="1">Nucleus</location>
    </subcellularLocation>
</comment>
<name>A0A7R9BFR5_9CRUS</name>
<organism evidence="9">
    <name type="scientific">Notodromas monacha</name>
    <dbReference type="NCBI Taxonomy" id="399045"/>
    <lineage>
        <taxon>Eukaryota</taxon>
        <taxon>Metazoa</taxon>
        <taxon>Ecdysozoa</taxon>
        <taxon>Arthropoda</taxon>
        <taxon>Crustacea</taxon>
        <taxon>Oligostraca</taxon>
        <taxon>Ostracoda</taxon>
        <taxon>Podocopa</taxon>
        <taxon>Podocopida</taxon>
        <taxon>Cypridocopina</taxon>
        <taxon>Cypridoidea</taxon>
        <taxon>Cyprididae</taxon>
        <taxon>Notodromas</taxon>
    </lineage>
</organism>
<evidence type="ECO:0000256" key="6">
    <source>
        <dbReference type="PROSITE-ProRule" id="PRU00176"/>
    </source>
</evidence>
<accession>A0A7R9BFR5</accession>
<evidence type="ECO:0000256" key="2">
    <source>
        <dbReference type="ARBA" id="ARBA00021080"/>
    </source>
</evidence>
<feature type="compositionally biased region" description="Basic residues" evidence="7">
    <location>
        <begin position="39"/>
        <end position="48"/>
    </location>
</feature>
<evidence type="ECO:0000256" key="7">
    <source>
        <dbReference type="SAM" id="MobiDB-lite"/>
    </source>
</evidence>
<dbReference type="PANTHER" id="PTHR13952">
    <property type="entry name" value="U1 SMALL NUCLEAR RIBONUCLEOPROTEIN 70 KD"/>
    <property type="match status" value="1"/>
</dbReference>
<dbReference type="OrthoDB" id="6159137at2759"/>
<dbReference type="AlphaFoldDB" id="A0A7R9BFR5"/>